<evidence type="ECO:0000313" key="1">
    <source>
        <dbReference type="EMBL" id="MFC6591927.1"/>
    </source>
</evidence>
<dbReference type="EMBL" id="JBHSWD010000001">
    <property type="protein sequence ID" value="MFC6591927.1"/>
    <property type="molecule type" value="Genomic_DNA"/>
</dbReference>
<dbReference type="Proteomes" id="UP001596297">
    <property type="component" value="Unassembled WGS sequence"/>
</dbReference>
<name>A0ABW1YEI9_9DEIO</name>
<keyword evidence="2" id="KW-1185">Reference proteome</keyword>
<organism evidence="1 2">
    <name type="scientific">Deinococcus lacus</name>
    <dbReference type="NCBI Taxonomy" id="392561"/>
    <lineage>
        <taxon>Bacteria</taxon>
        <taxon>Thermotogati</taxon>
        <taxon>Deinococcota</taxon>
        <taxon>Deinococci</taxon>
        <taxon>Deinococcales</taxon>
        <taxon>Deinococcaceae</taxon>
        <taxon>Deinococcus</taxon>
    </lineage>
</organism>
<comment type="caution">
    <text evidence="1">The sequence shown here is derived from an EMBL/GenBank/DDBJ whole genome shotgun (WGS) entry which is preliminary data.</text>
</comment>
<reference evidence="2" key="1">
    <citation type="journal article" date="2019" name="Int. J. Syst. Evol. Microbiol.">
        <title>The Global Catalogue of Microorganisms (GCM) 10K type strain sequencing project: providing services to taxonomists for standard genome sequencing and annotation.</title>
        <authorList>
            <consortium name="The Broad Institute Genomics Platform"/>
            <consortium name="The Broad Institute Genome Sequencing Center for Infectious Disease"/>
            <person name="Wu L."/>
            <person name="Ma J."/>
        </authorList>
    </citation>
    <scope>NUCLEOTIDE SEQUENCE [LARGE SCALE GENOMIC DNA]</scope>
    <source>
        <strain evidence="2">CGMCC 1.15772</strain>
    </source>
</reference>
<evidence type="ECO:0000313" key="2">
    <source>
        <dbReference type="Proteomes" id="UP001596297"/>
    </source>
</evidence>
<accession>A0ABW1YEI9</accession>
<gene>
    <name evidence="1" type="ORF">ACFP81_07855</name>
</gene>
<protein>
    <recommendedName>
        <fullName evidence="3">DUF2993 domain-containing protein</fullName>
    </recommendedName>
</protein>
<sequence length="103" mass="10565">MAPLPPALSSLSLPVMLPLASVEAALEQLLGPELVRLDESLQVLGGLATLQVSGTIGRAGPLTLAAGAPGWLEVTVPLRADLQLAARSPGRLSQRAAERLARA</sequence>
<evidence type="ECO:0008006" key="3">
    <source>
        <dbReference type="Google" id="ProtNLM"/>
    </source>
</evidence>
<dbReference type="RefSeq" id="WP_380082943.1">
    <property type="nucleotide sequence ID" value="NZ_JBHSWD010000001.1"/>
</dbReference>
<proteinExistence type="predicted"/>